<feature type="transmembrane region" description="Helical" evidence="7">
    <location>
        <begin position="44"/>
        <end position="66"/>
    </location>
</feature>
<sequence length="223" mass="24998">MNQRIFAGFLMVGAVMFAIAPVYIARAPYESTMGLIQKIFYFHVPAWIVMFLAVLISGIFSAIYLFKQKPVADRIAFAAAEIAVLFGVIGLITGPLWARKSWGVWWQWDARLTMALILEMIFCAYLLLRRYGGPGSDKLAAGLALFGLANVPFVYISVNVWRTIHPATSVVPQLAASAPGMFGPFVWCTISFLVLFFVMLMTRIRLEEQRAEVERLHLIVEKG</sequence>
<gene>
    <name evidence="9" type="ORF">METZ01_LOCUS198808</name>
</gene>
<feature type="transmembrane region" description="Helical" evidence="7">
    <location>
        <begin position="140"/>
        <end position="161"/>
    </location>
</feature>
<feature type="transmembrane region" description="Helical" evidence="7">
    <location>
        <begin position="110"/>
        <end position="128"/>
    </location>
</feature>
<proteinExistence type="inferred from homology"/>
<dbReference type="PANTHER" id="PTHR30071">
    <property type="entry name" value="HEME EXPORTER PROTEIN C"/>
    <property type="match status" value="1"/>
</dbReference>
<dbReference type="GO" id="GO:0020037">
    <property type="term" value="F:heme binding"/>
    <property type="evidence" value="ECO:0007669"/>
    <property type="project" value="InterPro"/>
</dbReference>
<dbReference type="GO" id="GO:0015232">
    <property type="term" value="F:heme transmembrane transporter activity"/>
    <property type="evidence" value="ECO:0007669"/>
    <property type="project" value="InterPro"/>
</dbReference>
<dbReference type="EMBL" id="UINC01042815">
    <property type="protein sequence ID" value="SVB45954.1"/>
    <property type="molecule type" value="Genomic_DNA"/>
</dbReference>
<feature type="transmembrane region" description="Helical" evidence="7">
    <location>
        <begin position="181"/>
        <end position="200"/>
    </location>
</feature>
<evidence type="ECO:0000256" key="7">
    <source>
        <dbReference type="SAM" id="Phobius"/>
    </source>
</evidence>
<comment type="subcellular location">
    <subcellularLocation>
        <location evidence="1">Membrane</location>
        <topology evidence="1">Multi-pass membrane protein</topology>
    </subcellularLocation>
</comment>
<dbReference type="GO" id="GO:0005886">
    <property type="term" value="C:plasma membrane"/>
    <property type="evidence" value="ECO:0007669"/>
    <property type="project" value="TreeGrafter"/>
</dbReference>
<dbReference type="InterPro" id="IPR045062">
    <property type="entry name" value="Cyt_c_biogenesis_CcsA/CcmC"/>
</dbReference>
<feature type="domain" description="Cytochrome c assembly protein" evidence="8">
    <location>
        <begin position="11"/>
        <end position="165"/>
    </location>
</feature>
<evidence type="ECO:0000256" key="4">
    <source>
        <dbReference type="ARBA" id="ARBA00022748"/>
    </source>
</evidence>
<comment type="similarity">
    <text evidence="2">Belongs to the CcmC/CycZ/HelC family.</text>
</comment>
<accession>A0A382E785</accession>
<feature type="transmembrane region" description="Helical" evidence="7">
    <location>
        <begin position="78"/>
        <end position="98"/>
    </location>
</feature>
<dbReference type="PRINTS" id="PR01386">
    <property type="entry name" value="CCMCBIOGNSIS"/>
</dbReference>
<dbReference type="PANTHER" id="PTHR30071:SF1">
    <property type="entry name" value="CYTOCHROME B_B6 PROTEIN-RELATED"/>
    <property type="match status" value="1"/>
</dbReference>
<dbReference type="Pfam" id="PF01578">
    <property type="entry name" value="Cytochrom_C_asm"/>
    <property type="match status" value="1"/>
</dbReference>
<evidence type="ECO:0000256" key="3">
    <source>
        <dbReference type="ARBA" id="ARBA00022692"/>
    </source>
</evidence>
<dbReference type="InterPro" id="IPR002541">
    <property type="entry name" value="Cyt_c_assembly"/>
</dbReference>
<evidence type="ECO:0000256" key="1">
    <source>
        <dbReference type="ARBA" id="ARBA00004141"/>
    </source>
</evidence>
<evidence type="ECO:0000313" key="9">
    <source>
        <dbReference type="EMBL" id="SVB45954.1"/>
    </source>
</evidence>
<evidence type="ECO:0000259" key="8">
    <source>
        <dbReference type="Pfam" id="PF01578"/>
    </source>
</evidence>
<dbReference type="GO" id="GO:0017004">
    <property type="term" value="P:cytochrome complex assembly"/>
    <property type="evidence" value="ECO:0007669"/>
    <property type="project" value="UniProtKB-KW"/>
</dbReference>
<keyword evidence="5 7" id="KW-1133">Transmembrane helix</keyword>
<evidence type="ECO:0000256" key="5">
    <source>
        <dbReference type="ARBA" id="ARBA00022989"/>
    </source>
</evidence>
<dbReference type="AlphaFoldDB" id="A0A382E785"/>
<name>A0A382E785_9ZZZZ</name>
<evidence type="ECO:0000256" key="6">
    <source>
        <dbReference type="ARBA" id="ARBA00023136"/>
    </source>
</evidence>
<feature type="transmembrane region" description="Helical" evidence="7">
    <location>
        <begin position="5"/>
        <end position="24"/>
    </location>
</feature>
<keyword evidence="4" id="KW-0201">Cytochrome c-type biogenesis</keyword>
<keyword evidence="6 7" id="KW-0472">Membrane</keyword>
<evidence type="ECO:0000256" key="2">
    <source>
        <dbReference type="ARBA" id="ARBA00005840"/>
    </source>
</evidence>
<reference evidence="9" key="1">
    <citation type="submission" date="2018-05" db="EMBL/GenBank/DDBJ databases">
        <authorList>
            <person name="Lanie J.A."/>
            <person name="Ng W.-L."/>
            <person name="Kazmierczak K.M."/>
            <person name="Andrzejewski T.M."/>
            <person name="Davidsen T.M."/>
            <person name="Wayne K.J."/>
            <person name="Tettelin H."/>
            <person name="Glass J.I."/>
            <person name="Rusch D."/>
            <person name="Podicherti R."/>
            <person name="Tsui H.-C.T."/>
            <person name="Winkler M.E."/>
        </authorList>
    </citation>
    <scope>NUCLEOTIDE SEQUENCE</scope>
</reference>
<organism evidence="9">
    <name type="scientific">marine metagenome</name>
    <dbReference type="NCBI Taxonomy" id="408172"/>
    <lineage>
        <taxon>unclassified sequences</taxon>
        <taxon>metagenomes</taxon>
        <taxon>ecological metagenomes</taxon>
    </lineage>
</organism>
<keyword evidence="3 7" id="KW-0812">Transmembrane</keyword>
<protein>
    <recommendedName>
        <fullName evidence="8">Cytochrome c assembly protein domain-containing protein</fullName>
    </recommendedName>
</protein>
<dbReference type="InterPro" id="IPR003557">
    <property type="entry name" value="Cyt_c_biogenesis_CcmC"/>
</dbReference>